<dbReference type="EMBL" id="CAWUHC010000017">
    <property type="protein sequence ID" value="CAK7216232.1"/>
    <property type="molecule type" value="Genomic_DNA"/>
</dbReference>
<evidence type="ECO:0000313" key="3">
    <source>
        <dbReference type="EMBL" id="CAK7216232.1"/>
    </source>
</evidence>
<accession>A0ABP0B9J0</accession>
<feature type="transmembrane region" description="Helical" evidence="2">
    <location>
        <begin position="6"/>
        <end position="27"/>
    </location>
</feature>
<proteinExistence type="predicted"/>
<feature type="compositionally biased region" description="Low complexity" evidence="1">
    <location>
        <begin position="512"/>
        <end position="521"/>
    </location>
</feature>
<feature type="region of interest" description="Disordered" evidence="1">
    <location>
        <begin position="220"/>
        <end position="240"/>
    </location>
</feature>
<feature type="compositionally biased region" description="Low complexity" evidence="1">
    <location>
        <begin position="446"/>
        <end position="469"/>
    </location>
</feature>
<organism evidence="3 4">
    <name type="scientific">Sporothrix bragantina</name>
    <dbReference type="NCBI Taxonomy" id="671064"/>
    <lineage>
        <taxon>Eukaryota</taxon>
        <taxon>Fungi</taxon>
        <taxon>Dikarya</taxon>
        <taxon>Ascomycota</taxon>
        <taxon>Pezizomycotina</taxon>
        <taxon>Sordariomycetes</taxon>
        <taxon>Sordariomycetidae</taxon>
        <taxon>Ophiostomatales</taxon>
        <taxon>Ophiostomataceae</taxon>
        <taxon>Sporothrix</taxon>
    </lineage>
</organism>
<feature type="compositionally biased region" description="Polar residues" evidence="1">
    <location>
        <begin position="377"/>
        <end position="392"/>
    </location>
</feature>
<feature type="region of interest" description="Disordered" evidence="1">
    <location>
        <begin position="54"/>
        <end position="106"/>
    </location>
</feature>
<evidence type="ECO:0000256" key="2">
    <source>
        <dbReference type="SAM" id="Phobius"/>
    </source>
</evidence>
<feature type="compositionally biased region" description="Basic and acidic residues" evidence="1">
    <location>
        <begin position="54"/>
        <end position="69"/>
    </location>
</feature>
<keyword evidence="2" id="KW-1133">Transmembrane helix</keyword>
<keyword evidence="2" id="KW-0472">Membrane</keyword>
<protein>
    <submittedName>
        <fullName evidence="3">Uncharacterized protein</fullName>
    </submittedName>
</protein>
<feature type="region of interest" description="Disordered" evidence="1">
    <location>
        <begin position="365"/>
        <end position="530"/>
    </location>
</feature>
<name>A0ABP0B9J0_9PEZI</name>
<gene>
    <name evidence="3" type="ORF">SBRCBS47491_002752</name>
</gene>
<evidence type="ECO:0000313" key="4">
    <source>
        <dbReference type="Proteomes" id="UP001642406"/>
    </source>
</evidence>
<keyword evidence="2" id="KW-0812">Transmembrane</keyword>
<dbReference type="Proteomes" id="UP001642406">
    <property type="component" value="Unassembled WGS sequence"/>
</dbReference>
<sequence>MPPVNPVFVSAGVIAISVAVVAAIAVYENPELRRIADDLRRRIAVAAQTFHDDIFNDGNDERERQRDEQAGEQPVFNRPEDAEGFMMSTGRRSGGDPGVDADEASRRRQREELMYWNTVREAKAKADREIAQLNAEALARNNNNLRSNISFDQFLRQDHNAVRGTYVMNTGTDASTSNSNDPLNGGLVRRRGAGSMRVPAVYSNPFGDEYGIEMDDHLETSEPVREEEARTPTAAEAFDSRSAYLVAPDRDETMSDIYSATEPDTNMNNMDAVFDPLPSIPETAQARPQAATSNVGTTSEVFFDVNDYTSPPTVADHDDDLSLRLERIISDAVDNEDSNVMPSAHNINAVQAQVYDTIQAWAEAQAEAQSNEEESRTSSMANSRDLPNSGPSFYSPLPVTPSVVMSEPSIIDGSDSSEAGELTPTGSVFGDDHSVIDHADAVRTPSRAGSVTGSATGSATSTTSTTESAVLLEQAPAAPTTPLQQSSADANFGVLSESEDEDNDVSVMTPTSWSEVGSVVSENEEPPMRS</sequence>
<keyword evidence="4" id="KW-1185">Reference proteome</keyword>
<reference evidence="3 4" key="1">
    <citation type="submission" date="2024-01" db="EMBL/GenBank/DDBJ databases">
        <authorList>
            <person name="Allen C."/>
            <person name="Tagirdzhanova G."/>
        </authorList>
    </citation>
    <scope>NUCLEOTIDE SEQUENCE [LARGE SCALE GENOMIC DNA]</scope>
</reference>
<feature type="compositionally biased region" description="Basic and acidic residues" evidence="1">
    <location>
        <begin position="220"/>
        <end position="230"/>
    </location>
</feature>
<comment type="caution">
    <text evidence="3">The sequence shown here is derived from an EMBL/GenBank/DDBJ whole genome shotgun (WGS) entry which is preliminary data.</text>
</comment>
<evidence type="ECO:0000256" key="1">
    <source>
        <dbReference type="SAM" id="MobiDB-lite"/>
    </source>
</evidence>
<feature type="compositionally biased region" description="Basic and acidic residues" evidence="1">
    <location>
        <begin position="430"/>
        <end position="441"/>
    </location>
</feature>